<sequence length="115" mass="13015">MPGQGEELAFVVGFDDNREMMIEKIYQPRGGLMTAEKIIEAYVAASEDAKDMKEDDAATDLFSGYRAQNIEEVDGVPHKVFANVLEESAKQYKGLRDSGQEKRTWHTVNRMKKGR</sequence>
<evidence type="ECO:0000256" key="1">
    <source>
        <dbReference type="SAM" id="MobiDB-lite"/>
    </source>
</evidence>
<proteinExistence type="predicted"/>
<accession>A0AAD6Z5Z1</accession>
<organism evidence="2 3">
    <name type="scientific">Mycena albidolilacea</name>
    <dbReference type="NCBI Taxonomy" id="1033008"/>
    <lineage>
        <taxon>Eukaryota</taxon>
        <taxon>Fungi</taxon>
        <taxon>Dikarya</taxon>
        <taxon>Basidiomycota</taxon>
        <taxon>Agaricomycotina</taxon>
        <taxon>Agaricomycetes</taxon>
        <taxon>Agaricomycetidae</taxon>
        <taxon>Agaricales</taxon>
        <taxon>Marasmiineae</taxon>
        <taxon>Mycenaceae</taxon>
        <taxon>Mycena</taxon>
    </lineage>
</organism>
<evidence type="ECO:0000313" key="2">
    <source>
        <dbReference type="EMBL" id="KAJ7309351.1"/>
    </source>
</evidence>
<keyword evidence="3" id="KW-1185">Reference proteome</keyword>
<evidence type="ECO:0000313" key="3">
    <source>
        <dbReference type="Proteomes" id="UP001218218"/>
    </source>
</evidence>
<reference evidence="2" key="1">
    <citation type="submission" date="2023-03" db="EMBL/GenBank/DDBJ databases">
        <title>Massive genome expansion in bonnet fungi (Mycena s.s.) driven by repeated elements and novel gene families across ecological guilds.</title>
        <authorList>
            <consortium name="Lawrence Berkeley National Laboratory"/>
            <person name="Harder C.B."/>
            <person name="Miyauchi S."/>
            <person name="Viragh M."/>
            <person name="Kuo A."/>
            <person name="Thoen E."/>
            <person name="Andreopoulos B."/>
            <person name="Lu D."/>
            <person name="Skrede I."/>
            <person name="Drula E."/>
            <person name="Henrissat B."/>
            <person name="Morin E."/>
            <person name="Kohler A."/>
            <person name="Barry K."/>
            <person name="LaButti K."/>
            <person name="Morin E."/>
            <person name="Salamov A."/>
            <person name="Lipzen A."/>
            <person name="Mereny Z."/>
            <person name="Hegedus B."/>
            <person name="Baldrian P."/>
            <person name="Stursova M."/>
            <person name="Weitz H."/>
            <person name="Taylor A."/>
            <person name="Grigoriev I.V."/>
            <person name="Nagy L.G."/>
            <person name="Martin F."/>
            <person name="Kauserud H."/>
        </authorList>
    </citation>
    <scope>NUCLEOTIDE SEQUENCE</scope>
    <source>
        <strain evidence="2">CBHHK002</strain>
    </source>
</reference>
<protein>
    <submittedName>
        <fullName evidence="2">Uncharacterized protein</fullName>
    </submittedName>
</protein>
<gene>
    <name evidence="2" type="ORF">DFH08DRAFT_974829</name>
</gene>
<dbReference type="AlphaFoldDB" id="A0AAD6Z5Z1"/>
<comment type="caution">
    <text evidence="2">The sequence shown here is derived from an EMBL/GenBank/DDBJ whole genome shotgun (WGS) entry which is preliminary data.</text>
</comment>
<feature type="compositionally biased region" description="Basic and acidic residues" evidence="1">
    <location>
        <begin position="95"/>
        <end position="104"/>
    </location>
</feature>
<dbReference type="Proteomes" id="UP001218218">
    <property type="component" value="Unassembled WGS sequence"/>
</dbReference>
<feature type="region of interest" description="Disordered" evidence="1">
    <location>
        <begin position="95"/>
        <end position="115"/>
    </location>
</feature>
<dbReference type="EMBL" id="JARIHO010000082">
    <property type="protein sequence ID" value="KAJ7309351.1"/>
    <property type="molecule type" value="Genomic_DNA"/>
</dbReference>
<name>A0AAD6Z5Z1_9AGAR</name>